<reference evidence="1" key="2">
    <citation type="journal article" name="Front. Microbiol.">
        <title>Degradative Capacity of Two Strains of Rhodonia placenta: From Phenotype to Genotype.</title>
        <authorList>
            <person name="Kolle M."/>
            <person name="Horta M.A.C."/>
            <person name="Nowrousian M."/>
            <person name="Ohm R.A."/>
            <person name="Benz J.P."/>
            <person name="Pilgard A."/>
        </authorList>
    </citation>
    <scope>NUCLEOTIDE SEQUENCE</scope>
    <source>
        <strain evidence="1">FPRL280</strain>
    </source>
</reference>
<gene>
    <name evidence="1" type="ORF">IEO21_06194</name>
</gene>
<comment type="caution">
    <text evidence="1">The sequence shown here is derived from an EMBL/GenBank/DDBJ whole genome shotgun (WGS) entry which is preliminary data.</text>
</comment>
<dbReference type="Proteomes" id="UP000639403">
    <property type="component" value="Unassembled WGS sequence"/>
</dbReference>
<evidence type="ECO:0000313" key="1">
    <source>
        <dbReference type="EMBL" id="KAF9812476.1"/>
    </source>
</evidence>
<dbReference type="EMBL" id="JADOXO010000131">
    <property type="protein sequence ID" value="KAF9812476.1"/>
    <property type="molecule type" value="Genomic_DNA"/>
</dbReference>
<sequence>MAASEQVTPVNACFKVKCDKCGKTTWKGCGAHVEQVSVHSICLMAHLPPSGLVISFRLVARSGQAGDSMESLVFNLVCMLPP</sequence>
<organism evidence="1 2">
    <name type="scientific">Rhodonia placenta</name>
    <dbReference type="NCBI Taxonomy" id="104341"/>
    <lineage>
        <taxon>Eukaryota</taxon>
        <taxon>Fungi</taxon>
        <taxon>Dikarya</taxon>
        <taxon>Basidiomycota</taxon>
        <taxon>Agaricomycotina</taxon>
        <taxon>Agaricomycetes</taxon>
        <taxon>Polyporales</taxon>
        <taxon>Adustoporiaceae</taxon>
        <taxon>Rhodonia</taxon>
    </lineage>
</organism>
<protein>
    <submittedName>
        <fullName evidence="1">Uncharacterized protein</fullName>
    </submittedName>
</protein>
<proteinExistence type="predicted"/>
<accession>A0A8H7P0H1</accession>
<dbReference type="AlphaFoldDB" id="A0A8H7P0H1"/>
<reference evidence="1" key="1">
    <citation type="submission" date="2020-11" db="EMBL/GenBank/DDBJ databases">
        <authorList>
            <person name="Koelle M."/>
            <person name="Horta M.A.C."/>
            <person name="Nowrousian M."/>
            <person name="Ohm R.A."/>
            <person name="Benz P."/>
            <person name="Pilgard A."/>
        </authorList>
    </citation>
    <scope>NUCLEOTIDE SEQUENCE</scope>
    <source>
        <strain evidence="1">FPRL280</strain>
    </source>
</reference>
<evidence type="ECO:0000313" key="2">
    <source>
        <dbReference type="Proteomes" id="UP000639403"/>
    </source>
</evidence>
<name>A0A8H7P0H1_9APHY</name>